<dbReference type="Proteomes" id="UP001652660">
    <property type="component" value="Chromosome 7c"/>
</dbReference>
<dbReference type="PANTHER" id="PTHR23270:SF10">
    <property type="entry name" value="PROTEIN RRP5 HOMOLOG"/>
    <property type="match status" value="1"/>
</dbReference>
<evidence type="ECO:0000313" key="8">
    <source>
        <dbReference type="RefSeq" id="XP_071912971.1"/>
    </source>
</evidence>
<gene>
    <name evidence="8" type="primary">LOC140010311</name>
</gene>
<accession>A0ABM4V0B0</accession>
<sequence>MKNSYFTGDTNDQKLSEHGTNSAIEENHVFEGTGAISFPGIDDFDIKSDNEKLSVLGKLESRASIRPLDVPLDEIENSDVDNVVNQDHENPNAADIMDEKSKKREKKKAKVEREQEIQAAEERLLEKGIPRNADEFEKLIRTSPNSSFVWIKYMAFMLSLADVEKARSIAERALRTINIREESEKLNIWVAYFNLENEYGNPPEEAVKKLFYRALQYCDPKKLYLALLGMYERTEQHKLADDLLGKMIKKFKSSCKVWLRRVQRLLQQNHDGIQSNINRALLCLPRHKHIKFISQTAILEFKCGVPDRGRSLFEGMLREYPKRMDLWSIYLDQEIRLGDVDVIRSLFERAISLSLPPKKMKFLFTKYLEYEKSLGDEERASTVREKAREYVESNVK</sequence>
<keyword evidence="7" id="KW-1185">Reference proteome</keyword>
<feature type="region of interest" description="Disordered" evidence="5">
    <location>
        <begin position="83"/>
        <end position="112"/>
    </location>
</feature>
<evidence type="ECO:0000313" key="7">
    <source>
        <dbReference type="Proteomes" id="UP001652660"/>
    </source>
</evidence>
<dbReference type="SUPFAM" id="SSF48452">
    <property type="entry name" value="TPR-like"/>
    <property type="match status" value="2"/>
</dbReference>
<evidence type="ECO:0000256" key="4">
    <source>
        <dbReference type="ARBA" id="ARBA00023242"/>
    </source>
</evidence>
<evidence type="ECO:0000256" key="1">
    <source>
        <dbReference type="ARBA" id="ARBA00004123"/>
    </source>
</evidence>
<comment type="subcellular location">
    <subcellularLocation>
        <location evidence="1">Nucleus</location>
    </subcellularLocation>
</comment>
<proteinExistence type="predicted"/>
<evidence type="ECO:0000259" key="6">
    <source>
        <dbReference type="Pfam" id="PF23231"/>
    </source>
</evidence>
<keyword evidence="3" id="KW-0677">Repeat</keyword>
<dbReference type="Gene3D" id="1.25.40.10">
    <property type="entry name" value="Tetratricopeptide repeat domain"/>
    <property type="match status" value="2"/>
</dbReference>
<dbReference type="GeneID" id="140010311"/>
<dbReference type="InterPro" id="IPR011990">
    <property type="entry name" value="TPR-like_helical_dom_sf"/>
</dbReference>
<organism evidence="7 8">
    <name type="scientific">Coffea arabica</name>
    <name type="common">Arabian coffee</name>
    <dbReference type="NCBI Taxonomy" id="13443"/>
    <lineage>
        <taxon>Eukaryota</taxon>
        <taxon>Viridiplantae</taxon>
        <taxon>Streptophyta</taxon>
        <taxon>Embryophyta</taxon>
        <taxon>Tracheophyta</taxon>
        <taxon>Spermatophyta</taxon>
        <taxon>Magnoliopsida</taxon>
        <taxon>eudicotyledons</taxon>
        <taxon>Gunneridae</taxon>
        <taxon>Pentapetalae</taxon>
        <taxon>asterids</taxon>
        <taxon>lamiids</taxon>
        <taxon>Gentianales</taxon>
        <taxon>Rubiaceae</taxon>
        <taxon>Ixoroideae</taxon>
        <taxon>Gardenieae complex</taxon>
        <taxon>Bertiereae - Coffeeae clade</taxon>
        <taxon>Coffeeae</taxon>
        <taxon>Coffea</taxon>
    </lineage>
</organism>
<dbReference type="PANTHER" id="PTHR23270">
    <property type="entry name" value="PROGRAMMED CELL DEATH PROTEIN 11 PRE-RRNA PROCESSING PROTEIN RRP5"/>
    <property type="match status" value="1"/>
</dbReference>
<dbReference type="SMART" id="SM00386">
    <property type="entry name" value="HAT"/>
    <property type="match status" value="4"/>
</dbReference>
<dbReference type="InterPro" id="IPR055430">
    <property type="entry name" value="HAT_Syf1_CNRKL1_C"/>
</dbReference>
<keyword evidence="4" id="KW-0539">Nucleus</keyword>
<feature type="domain" description="Pre-mRNA-splicing factor Syf1/CRNKL1-like C-terminal HAT-repeats" evidence="6">
    <location>
        <begin position="145"/>
        <end position="394"/>
    </location>
</feature>
<dbReference type="InterPro" id="IPR003107">
    <property type="entry name" value="HAT"/>
</dbReference>
<name>A0ABM4V0B0_COFAR</name>
<keyword evidence="2" id="KW-0698">rRNA processing</keyword>
<evidence type="ECO:0000256" key="3">
    <source>
        <dbReference type="ARBA" id="ARBA00022737"/>
    </source>
</evidence>
<evidence type="ECO:0000256" key="2">
    <source>
        <dbReference type="ARBA" id="ARBA00022552"/>
    </source>
</evidence>
<protein>
    <submittedName>
        <fullName evidence="8">rRNA biogenesis protein RRP5-like</fullName>
    </submittedName>
</protein>
<dbReference type="RefSeq" id="XP_071912971.1">
    <property type="nucleotide sequence ID" value="XM_072056870.1"/>
</dbReference>
<evidence type="ECO:0000256" key="5">
    <source>
        <dbReference type="SAM" id="MobiDB-lite"/>
    </source>
</evidence>
<dbReference type="Pfam" id="PF23231">
    <property type="entry name" value="HAT_Syf1_CNRKL1_C"/>
    <property type="match status" value="1"/>
</dbReference>
<dbReference type="InterPro" id="IPR045209">
    <property type="entry name" value="Rrp5"/>
</dbReference>
<reference evidence="8" key="1">
    <citation type="submission" date="2025-08" db="UniProtKB">
        <authorList>
            <consortium name="RefSeq"/>
        </authorList>
    </citation>
    <scope>IDENTIFICATION</scope>
    <source>
        <tissue evidence="8">Leaves</tissue>
    </source>
</reference>